<dbReference type="GO" id="GO:0006402">
    <property type="term" value="P:mRNA catabolic process"/>
    <property type="evidence" value="ECO:0007669"/>
    <property type="project" value="InterPro"/>
</dbReference>
<comment type="function">
    <text evidence="6">A translational regulator that binds mRNA to regulate translation initiation and/or mRNA stability. Usually binds in the 5'-UTR at or near the Shine-Dalgarno sequence preventing ribosome-binding, thus repressing translation. Its main target seems to be the major flagellin gene, while its function is anatagonized by FliW.</text>
</comment>
<dbReference type="GO" id="GO:0044781">
    <property type="term" value="P:bacterial-type flagellum organization"/>
    <property type="evidence" value="ECO:0007669"/>
    <property type="project" value="UniProtKB-KW"/>
</dbReference>
<keyword evidence="1 6" id="KW-0963">Cytoplasm</keyword>
<dbReference type="Proteomes" id="UP000481872">
    <property type="component" value="Unassembled WGS sequence"/>
</dbReference>
<evidence type="ECO:0000256" key="1">
    <source>
        <dbReference type="ARBA" id="ARBA00022490"/>
    </source>
</evidence>
<dbReference type="Gene3D" id="2.60.40.4380">
    <property type="entry name" value="Translational regulator CsrA"/>
    <property type="match status" value="1"/>
</dbReference>
<dbReference type="InterPro" id="IPR036107">
    <property type="entry name" value="CsrA_sf"/>
</dbReference>
<dbReference type="GO" id="GO:0045947">
    <property type="term" value="P:negative regulation of translational initiation"/>
    <property type="evidence" value="ECO:0007669"/>
    <property type="project" value="UniProtKB-UniRule"/>
</dbReference>
<dbReference type="GO" id="GO:0006109">
    <property type="term" value="P:regulation of carbohydrate metabolic process"/>
    <property type="evidence" value="ECO:0007669"/>
    <property type="project" value="InterPro"/>
</dbReference>
<gene>
    <name evidence="6" type="primary">csrA</name>
    <name evidence="7" type="ORF">G3M99_13560</name>
</gene>
<keyword evidence="2 6" id="KW-0678">Repressor</keyword>
<evidence type="ECO:0000313" key="7">
    <source>
        <dbReference type="EMBL" id="NEU05858.1"/>
    </source>
</evidence>
<comment type="subcellular location">
    <subcellularLocation>
        <location evidence="6">Cytoplasm</location>
    </subcellularLocation>
</comment>
<keyword evidence="4 6" id="KW-0810">Translation regulation</keyword>
<evidence type="ECO:0000313" key="8">
    <source>
        <dbReference type="Proteomes" id="UP000481872"/>
    </source>
</evidence>
<dbReference type="PANTHER" id="PTHR34984">
    <property type="entry name" value="CARBON STORAGE REGULATOR"/>
    <property type="match status" value="1"/>
</dbReference>
<comment type="similarity">
    <text evidence="6">Belongs to the CsrA/RsmA family.</text>
</comment>
<dbReference type="GO" id="GO:0005829">
    <property type="term" value="C:cytosol"/>
    <property type="evidence" value="ECO:0007669"/>
    <property type="project" value="TreeGrafter"/>
</dbReference>
<dbReference type="EMBL" id="JAAGPU010000027">
    <property type="protein sequence ID" value="NEU05858.1"/>
    <property type="molecule type" value="Genomic_DNA"/>
</dbReference>
<dbReference type="PANTHER" id="PTHR34984:SF1">
    <property type="entry name" value="CARBON STORAGE REGULATOR"/>
    <property type="match status" value="1"/>
</dbReference>
<dbReference type="InterPro" id="IPR003751">
    <property type="entry name" value="CsrA"/>
</dbReference>
<comment type="caution">
    <text evidence="7">The sequence shown here is derived from an EMBL/GenBank/DDBJ whole genome shotgun (WGS) entry which is preliminary data.</text>
</comment>
<evidence type="ECO:0000256" key="4">
    <source>
        <dbReference type="ARBA" id="ARBA00022845"/>
    </source>
</evidence>
<evidence type="ECO:0000256" key="6">
    <source>
        <dbReference type="HAMAP-Rule" id="MF_00167"/>
    </source>
</evidence>
<keyword evidence="3 6" id="KW-1005">Bacterial flagellum biogenesis</keyword>
<organism evidence="7 8">
    <name type="scientific">Clostridium senegalense</name>
    <dbReference type="NCBI Taxonomy" id="1465809"/>
    <lineage>
        <taxon>Bacteria</taxon>
        <taxon>Bacillati</taxon>
        <taxon>Bacillota</taxon>
        <taxon>Clostridia</taxon>
        <taxon>Eubacteriales</taxon>
        <taxon>Clostridiaceae</taxon>
        <taxon>Clostridium</taxon>
    </lineage>
</organism>
<dbReference type="HAMAP" id="MF_00167">
    <property type="entry name" value="CsrA"/>
    <property type="match status" value="1"/>
</dbReference>
<dbReference type="RefSeq" id="WP_010293605.1">
    <property type="nucleotide sequence ID" value="NZ_CABKRL010000001.1"/>
</dbReference>
<keyword evidence="5 6" id="KW-0694">RNA-binding</keyword>
<dbReference type="AlphaFoldDB" id="A0A6M0H6A1"/>
<sequence length="74" mass="8494">MLVLGRKPGEYIVVNYNGLDVKVQVIKSEDGHLRLAIDAPKEVKITRGEVWEEKQFQISEKDIEKNGIKERTTI</sequence>
<accession>A0A6M0H6A1</accession>
<comment type="subunit">
    <text evidence="6">Homodimer; the beta-strands of each monomer intercalate to form a hydrophobic core, while the alpha-helices form wings that extend away from the core.</text>
</comment>
<proteinExistence type="inferred from homology"/>
<protein>
    <recommendedName>
        <fullName evidence="6">Translational regulator CsrA</fullName>
    </recommendedName>
</protein>
<keyword evidence="8" id="KW-1185">Reference proteome</keyword>
<evidence type="ECO:0000256" key="3">
    <source>
        <dbReference type="ARBA" id="ARBA00022795"/>
    </source>
</evidence>
<dbReference type="GO" id="GO:1902208">
    <property type="term" value="P:regulation of bacterial-type flagellum assembly"/>
    <property type="evidence" value="ECO:0007669"/>
    <property type="project" value="UniProtKB-UniRule"/>
</dbReference>
<evidence type="ECO:0000256" key="5">
    <source>
        <dbReference type="ARBA" id="ARBA00022884"/>
    </source>
</evidence>
<dbReference type="Pfam" id="PF02599">
    <property type="entry name" value="CsrA"/>
    <property type="match status" value="1"/>
</dbReference>
<name>A0A6M0H6A1_9CLOT</name>
<dbReference type="SUPFAM" id="SSF117130">
    <property type="entry name" value="CsrA-like"/>
    <property type="match status" value="1"/>
</dbReference>
<evidence type="ECO:0000256" key="2">
    <source>
        <dbReference type="ARBA" id="ARBA00022491"/>
    </source>
</evidence>
<reference evidence="7 8" key="1">
    <citation type="submission" date="2020-02" db="EMBL/GenBank/DDBJ databases">
        <title>Genome assembly of a novel Clostridium senegalense strain.</title>
        <authorList>
            <person name="Gupta T.B."/>
            <person name="Jauregui R."/>
            <person name="Maclean P."/>
            <person name="Nawarathana A."/>
            <person name="Brightwell G."/>
        </authorList>
    </citation>
    <scope>NUCLEOTIDE SEQUENCE [LARGE SCALE GENOMIC DNA]</scope>
    <source>
        <strain evidence="7 8">AGRFS4</strain>
    </source>
</reference>
<dbReference type="GO" id="GO:0048027">
    <property type="term" value="F:mRNA 5'-UTR binding"/>
    <property type="evidence" value="ECO:0007669"/>
    <property type="project" value="UniProtKB-UniRule"/>
</dbReference>